<evidence type="ECO:0000256" key="1">
    <source>
        <dbReference type="ARBA" id="ARBA00009986"/>
    </source>
</evidence>
<dbReference type="AlphaFoldDB" id="A0A5Q2MG38"/>
<protein>
    <submittedName>
        <fullName evidence="4">Aldehyde dehydrogenase family protein</fullName>
    </submittedName>
</protein>
<evidence type="ECO:0000313" key="4">
    <source>
        <dbReference type="EMBL" id="QGG41608.1"/>
    </source>
</evidence>
<comment type="similarity">
    <text evidence="1 3">Belongs to the aldehyde dehydrogenase family.</text>
</comment>
<dbReference type="Gene3D" id="3.40.309.10">
    <property type="entry name" value="Aldehyde Dehydrogenase, Chain A, domain 2"/>
    <property type="match status" value="1"/>
</dbReference>
<dbReference type="InterPro" id="IPR016162">
    <property type="entry name" value="Ald_DH_N"/>
</dbReference>
<dbReference type="PANTHER" id="PTHR42804">
    <property type="entry name" value="ALDEHYDE DEHYDROGENASE"/>
    <property type="match status" value="1"/>
</dbReference>
<dbReference type="Gene3D" id="3.40.605.10">
    <property type="entry name" value="Aldehyde Dehydrogenase, Chain A, domain 1"/>
    <property type="match status" value="1"/>
</dbReference>
<dbReference type="InterPro" id="IPR029510">
    <property type="entry name" value="Ald_DH_CS_GLU"/>
</dbReference>
<name>A0A5Q2MG38_9ACTN</name>
<keyword evidence="2 3" id="KW-0560">Oxidoreductase</keyword>
<dbReference type="RefSeq" id="WP_153652876.1">
    <property type="nucleotide sequence ID" value="NZ_CP045737.1"/>
</dbReference>
<dbReference type="PANTHER" id="PTHR42804:SF1">
    <property type="entry name" value="ALDEHYDE DEHYDROGENASE-RELATED"/>
    <property type="match status" value="1"/>
</dbReference>
<dbReference type="KEGG" id="aef:GEV26_09685"/>
<reference evidence="4 5" key="1">
    <citation type="submission" date="2019-11" db="EMBL/GenBank/DDBJ databases">
        <authorList>
            <person name="Li J."/>
        </authorList>
    </citation>
    <scope>NUCLEOTIDE SEQUENCE [LARGE SCALE GENOMIC DNA]</scope>
    <source>
        <strain evidence="4 5">MF47</strain>
    </source>
</reference>
<gene>
    <name evidence="4" type="ORF">GEV26_09685</name>
</gene>
<proteinExistence type="inferred from homology"/>
<organism evidence="4 5">
    <name type="scientific">Aeromicrobium yanjiei</name>
    <dbReference type="NCBI Taxonomy" id="2662028"/>
    <lineage>
        <taxon>Bacteria</taxon>
        <taxon>Bacillati</taxon>
        <taxon>Actinomycetota</taxon>
        <taxon>Actinomycetes</taxon>
        <taxon>Propionibacteriales</taxon>
        <taxon>Nocardioidaceae</taxon>
        <taxon>Aeromicrobium</taxon>
    </lineage>
</organism>
<keyword evidence="5" id="KW-1185">Reference proteome</keyword>
<accession>A0A5Q2MG38</accession>
<dbReference type="SUPFAM" id="SSF53720">
    <property type="entry name" value="ALDH-like"/>
    <property type="match status" value="1"/>
</dbReference>
<dbReference type="PROSITE" id="PS00687">
    <property type="entry name" value="ALDEHYDE_DEHYDR_GLU"/>
    <property type="match status" value="1"/>
</dbReference>
<dbReference type="Pfam" id="PF00171">
    <property type="entry name" value="Aldedh"/>
    <property type="match status" value="1"/>
</dbReference>
<evidence type="ECO:0000256" key="3">
    <source>
        <dbReference type="RuleBase" id="RU003345"/>
    </source>
</evidence>
<dbReference type="FunFam" id="3.40.605.10:FF:000007">
    <property type="entry name" value="NAD/NADP-dependent betaine aldehyde dehydrogenase"/>
    <property type="match status" value="1"/>
</dbReference>
<dbReference type="FunFam" id="3.40.605.10:FF:000026">
    <property type="entry name" value="Aldehyde dehydrogenase, putative"/>
    <property type="match status" value="1"/>
</dbReference>
<dbReference type="CDD" id="cd07089">
    <property type="entry name" value="ALDH_CddD-AldA-like"/>
    <property type="match status" value="1"/>
</dbReference>
<dbReference type="InterPro" id="IPR016163">
    <property type="entry name" value="Ald_DH_C"/>
</dbReference>
<dbReference type="InterPro" id="IPR015590">
    <property type="entry name" value="Aldehyde_DH_dom"/>
</dbReference>
<evidence type="ECO:0000313" key="5">
    <source>
        <dbReference type="Proteomes" id="UP000392064"/>
    </source>
</evidence>
<sequence>MAVHTYKLYIDGAWRDSDGSEMIEVINPATEEVIGRVPQATSSDVARAVQAARTAFDDGPWPTMTVKERSEVLLRMADIMDRRREEIIQLNMRECGSTRALADSIQVGIPISNFRDMAERAMVTFPYEKAMTPTINEAAGQIGQGVIRREPFGVTALISAYNFPFFLNIMKVAPALAAGCTVILKPAPTTPLEAFLIAEFADEAGVPPGVFNVVTGDIAAGQELTTNPMVDLVSFTGSDTVGRLVYAQAAPTMKKVVLELGGKSANIICEDADLTLAVRDVIMGITVHAGQGCSLLTRTIVHESRKDELIGMIKAALDYIKVGDPADPETVMGPLISAAQRDKVEKLIRKGQDEGAQIAYGGGRPVGLDKGFFVEPTLFVDVDNSMSIAQEEFFGPVGVVISFKDDAEAVKLANDSDFGLGGAVWSKSPVRAYGIAKQLRTGMVGINGGGGGVTPHASFGGYKQSGLGREWGEAGLDEFLQTKSITWSAKEG</sequence>
<dbReference type="InterPro" id="IPR016161">
    <property type="entry name" value="Ald_DH/histidinol_DH"/>
</dbReference>
<dbReference type="GO" id="GO:0016620">
    <property type="term" value="F:oxidoreductase activity, acting on the aldehyde or oxo group of donors, NAD or NADP as acceptor"/>
    <property type="evidence" value="ECO:0007669"/>
    <property type="project" value="InterPro"/>
</dbReference>
<dbReference type="Proteomes" id="UP000392064">
    <property type="component" value="Chromosome"/>
</dbReference>
<dbReference type="EMBL" id="CP045737">
    <property type="protein sequence ID" value="QGG41608.1"/>
    <property type="molecule type" value="Genomic_DNA"/>
</dbReference>
<evidence type="ECO:0000256" key="2">
    <source>
        <dbReference type="ARBA" id="ARBA00023002"/>
    </source>
</evidence>
<dbReference type="FunFam" id="3.40.309.10:FF:000009">
    <property type="entry name" value="Aldehyde dehydrogenase A"/>
    <property type="match status" value="1"/>
</dbReference>